<proteinExistence type="predicted"/>
<dbReference type="RefSeq" id="WP_341539867.1">
    <property type="nucleotide sequence ID" value="NZ_SLZQ01000006.1"/>
</dbReference>
<reference evidence="2 3" key="1">
    <citation type="submission" date="2019-03" db="EMBL/GenBank/DDBJ databases">
        <title>Genomic Encyclopedia of Type Strains, Phase IV (KMG-IV): sequencing the most valuable type-strain genomes for metagenomic binning, comparative biology and taxonomic classification.</title>
        <authorList>
            <person name="Goeker M."/>
        </authorList>
    </citation>
    <scope>NUCLEOTIDE SEQUENCE [LARGE SCALE GENOMIC DNA]</scope>
    <source>
        <strain evidence="2 3">DSM 7445</strain>
    </source>
</reference>
<keyword evidence="1" id="KW-0175">Coiled coil</keyword>
<dbReference type="Proteomes" id="UP000295382">
    <property type="component" value="Unassembled WGS sequence"/>
</dbReference>
<feature type="coiled-coil region" evidence="1">
    <location>
        <begin position="12"/>
        <end position="67"/>
    </location>
</feature>
<keyword evidence="3" id="KW-1185">Reference proteome</keyword>
<dbReference type="Gene3D" id="1.20.5.340">
    <property type="match status" value="1"/>
</dbReference>
<gene>
    <name evidence="2" type="ORF">EDC30_106117</name>
</gene>
<evidence type="ECO:0000256" key="1">
    <source>
        <dbReference type="SAM" id="Coils"/>
    </source>
</evidence>
<evidence type="ECO:0000313" key="2">
    <source>
        <dbReference type="EMBL" id="TCS36576.1"/>
    </source>
</evidence>
<dbReference type="AlphaFoldDB" id="A0A4R3HTM8"/>
<name>A0A4R3HTM8_PAULE</name>
<dbReference type="EMBL" id="SLZQ01000006">
    <property type="protein sequence ID" value="TCS36576.1"/>
    <property type="molecule type" value="Genomic_DNA"/>
</dbReference>
<sequence length="83" mass="9052">MPNYSGEMISDFQQLTAKVSELAELAQSLRRENAELRRAAVAMSAENAELNRRMEEAHQRVAALLASIPAEVNAAAAHDEESA</sequence>
<accession>A0A4R3HTM8</accession>
<organism evidence="2 3">
    <name type="scientific">Paucimonas lemoignei</name>
    <name type="common">Pseudomonas lemoignei</name>
    <dbReference type="NCBI Taxonomy" id="29443"/>
    <lineage>
        <taxon>Bacteria</taxon>
        <taxon>Pseudomonadati</taxon>
        <taxon>Pseudomonadota</taxon>
        <taxon>Betaproteobacteria</taxon>
        <taxon>Burkholderiales</taxon>
        <taxon>Burkholderiaceae</taxon>
        <taxon>Paucimonas</taxon>
    </lineage>
</organism>
<comment type="caution">
    <text evidence="2">The sequence shown here is derived from an EMBL/GenBank/DDBJ whole genome shotgun (WGS) entry which is preliminary data.</text>
</comment>
<protein>
    <recommendedName>
        <fullName evidence="4">Cell division protein ZapB</fullName>
    </recommendedName>
</protein>
<evidence type="ECO:0008006" key="4">
    <source>
        <dbReference type="Google" id="ProtNLM"/>
    </source>
</evidence>
<evidence type="ECO:0000313" key="3">
    <source>
        <dbReference type="Proteomes" id="UP000295382"/>
    </source>
</evidence>